<evidence type="ECO:0000313" key="1">
    <source>
        <dbReference type="EMBL" id="KAK3260701.1"/>
    </source>
</evidence>
<keyword evidence="2" id="KW-1185">Reference proteome</keyword>
<sequence length="226" mass="26570">MPPYKNTDRGRHHACHSLEYSKGSQYQPLCLGREPYASQTYERGALAYGNYQRPLKHQFDSRDEIIRKTKKISVQHVQSEVGDIKHLLEICRWEKGLEPVRKDLLERVQHAKYKSEALDREVQRARLQVQYDKALSELYPTELKGEVGHVLNHSRGVLQDVLREQQATCAELEHVVEADRITAPAASKFDDEKKQVETVRKHRQWKAELNREKHFHAVFHFDWRPV</sequence>
<proteinExistence type="predicted"/>
<reference evidence="1 2" key="1">
    <citation type="journal article" date="2015" name="Genome Biol. Evol.">
        <title>Comparative Genomics of a Bacterivorous Green Alga Reveals Evolutionary Causalities and Consequences of Phago-Mixotrophic Mode of Nutrition.</title>
        <authorList>
            <person name="Burns J.A."/>
            <person name="Paasch A."/>
            <person name="Narechania A."/>
            <person name="Kim E."/>
        </authorList>
    </citation>
    <scope>NUCLEOTIDE SEQUENCE [LARGE SCALE GENOMIC DNA]</scope>
    <source>
        <strain evidence="1 2">PLY_AMNH</strain>
    </source>
</reference>
<gene>
    <name evidence="1" type="ORF">CYMTET_30356</name>
</gene>
<evidence type="ECO:0000313" key="2">
    <source>
        <dbReference type="Proteomes" id="UP001190700"/>
    </source>
</evidence>
<accession>A0AAE0KU09</accession>
<organism evidence="1 2">
    <name type="scientific">Cymbomonas tetramitiformis</name>
    <dbReference type="NCBI Taxonomy" id="36881"/>
    <lineage>
        <taxon>Eukaryota</taxon>
        <taxon>Viridiplantae</taxon>
        <taxon>Chlorophyta</taxon>
        <taxon>Pyramimonadophyceae</taxon>
        <taxon>Pyramimonadales</taxon>
        <taxon>Pyramimonadaceae</taxon>
        <taxon>Cymbomonas</taxon>
    </lineage>
</organism>
<dbReference type="EMBL" id="LGRX02017487">
    <property type="protein sequence ID" value="KAK3260701.1"/>
    <property type="molecule type" value="Genomic_DNA"/>
</dbReference>
<dbReference type="Proteomes" id="UP001190700">
    <property type="component" value="Unassembled WGS sequence"/>
</dbReference>
<protein>
    <submittedName>
        <fullName evidence="1">Uncharacterized protein</fullName>
    </submittedName>
</protein>
<comment type="caution">
    <text evidence="1">The sequence shown here is derived from an EMBL/GenBank/DDBJ whole genome shotgun (WGS) entry which is preliminary data.</text>
</comment>
<dbReference type="AlphaFoldDB" id="A0AAE0KU09"/>
<name>A0AAE0KU09_9CHLO</name>